<dbReference type="Pfam" id="PF00582">
    <property type="entry name" value="Usp"/>
    <property type="match status" value="2"/>
</dbReference>
<dbReference type="RefSeq" id="WP_281804599.1">
    <property type="nucleotide sequence ID" value="NZ_BSEC01000001.1"/>
</dbReference>
<organism evidence="3 4">
    <name type="scientific">Methylocystis echinoides</name>
    <dbReference type="NCBI Taxonomy" id="29468"/>
    <lineage>
        <taxon>Bacteria</taxon>
        <taxon>Pseudomonadati</taxon>
        <taxon>Pseudomonadota</taxon>
        <taxon>Alphaproteobacteria</taxon>
        <taxon>Hyphomicrobiales</taxon>
        <taxon>Methylocystaceae</taxon>
        <taxon>Methylocystis</taxon>
    </lineage>
</organism>
<accession>A0A9W6GX42</accession>
<evidence type="ECO:0000256" key="1">
    <source>
        <dbReference type="ARBA" id="ARBA00008791"/>
    </source>
</evidence>
<dbReference type="PANTHER" id="PTHR46268">
    <property type="entry name" value="STRESS RESPONSE PROTEIN NHAX"/>
    <property type="match status" value="1"/>
</dbReference>
<protein>
    <submittedName>
        <fullName evidence="3">Universal stress protein</fullName>
    </submittedName>
</protein>
<dbReference type="PRINTS" id="PR01438">
    <property type="entry name" value="UNVRSLSTRESS"/>
</dbReference>
<dbReference type="Gene3D" id="3.40.50.620">
    <property type="entry name" value="HUPs"/>
    <property type="match status" value="2"/>
</dbReference>
<dbReference type="Proteomes" id="UP001144323">
    <property type="component" value="Unassembled WGS sequence"/>
</dbReference>
<gene>
    <name evidence="3" type="ORF">LMG27198_35230</name>
</gene>
<evidence type="ECO:0000259" key="2">
    <source>
        <dbReference type="Pfam" id="PF00582"/>
    </source>
</evidence>
<comment type="similarity">
    <text evidence="1">Belongs to the universal stress protein A family.</text>
</comment>
<feature type="domain" description="UspA" evidence="2">
    <location>
        <begin position="6"/>
        <end position="142"/>
    </location>
</feature>
<dbReference type="EMBL" id="BSEC01000001">
    <property type="protein sequence ID" value="GLI94531.1"/>
    <property type="molecule type" value="Genomic_DNA"/>
</dbReference>
<feature type="domain" description="UspA" evidence="2">
    <location>
        <begin position="212"/>
        <end position="269"/>
    </location>
</feature>
<name>A0A9W6GX42_9HYPH</name>
<evidence type="ECO:0000313" key="3">
    <source>
        <dbReference type="EMBL" id="GLI94531.1"/>
    </source>
</evidence>
<proteinExistence type="inferred from homology"/>
<reference evidence="3" key="1">
    <citation type="journal article" date="2023" name="Int. J. Syst. Evol. Microbiol.">
        <title>Methylocystis iwaonis sp. nov., a type II methane-oxidizing bacterium from surface soil of a rice paddy field in Japan, and emended description of the genus Methylocystis (ex Whittenbury et al. 1970) Bowman et al. 1993.</title>
        <authorList>
            <person name="Kaise H."/>
            <person name="Sawadogo J.B."/>
            <person name="Alam M.S."/>
            <person name="Ueno C."/>
            <person name="Dianou D."/>
            <person name="Shinjo R."/>
            <person name="Asakawa S."/>
        </authorList>
    </citation>
    <scope>NUCLEOTIDE SEQUENCE</scope>
    <source>
        <strain evidence="3">LMG27198</strain>
    </source>
</reference>
<dbReference type="CDD" id="cd00293">
    <property type="entry name" value="USP-like"/>
    <property type="match status" value="2"/>
</dbReference>
<comment type="caution">
    <text evidence="3">The sequence shown here is derived from an EMBL/GenBank/DDBJ whole genome shotgun (WGS) entry which is preliminary data.</text>
</comment>
<dbReference type="SUPFAM" id="SSF52402">
    <property type="entry name" value="Adenine nucleotide alpha hydrolases-like"/>
    <property type="match status" value="2"/>
</dbReference>
<dbReference type="InterPro" id="IPR014729">
    <property type="entry name" value="Rossmann-like_a/b/a_fold"/>
</dbReference>
<dbReference type="PANTHER" id="PTHR46268:SF15">
    <property type="entry name" value="UNIVERSAL STRESS PROTEIN HP_0031"/>
    <property type="match status" value="1"/>
</dbReference>
<dbReference type="InterPro" id="IPR006015">
    <property type="entry name" value="Universal_stress_UspA"/>
</dbReference>
<dbReference type="InterPro" id="IPR006016">
    <property type="entry name" value="UspA"/>
</dbReference>
<dbReference type="AlphaFoldDB" id="A0A9W6GX42"/>
<evidence type="ECO:0000313" key="4">
    <source>
        <dbReference type="Proteomes" id="UP001144323"/>
    </source>
</evidence>
<sequence length="277" mass="30473">MEEVPFQSILHPTDYSESSKPAFAHALRLAIAARSALHVLHVDDAGNETDWARFPDALALLKQWKMLEAAAAPEDVRRQLGVDVTREALGSADVAGTISAFAEERLCDLMVLMTHGSSWMGRLLKDSVAEASARLTHAPALFLHEGQHGFVDHASGRIRLHRILMPVAADVPPMHAWGLASKFVRALDPLAEFHMLHVGDTLPTFGNMLPYVDLKRGPVVETILEVAEHARPDLIIMATAGHHDLFDDLRGSTTERVMRKAPCPVLAIPEHARRNRA</sequence>
<keyword evidence="4" id="KW-1185">Reference proteome</keyword>